<dbReference type="EMBL" id="LBVW01000006">
    <property type="protein sequence ID" value="KKQ93884.1"/>
    <property type="molecule type" value="Genomic_DNA"/>
</dbReference>
<sequence length="88" mass="10344">MRRKSIFSEKFLKSHLKEIERALTSFGSENWFLTSPSINEGKNYLFTKNPEMKKLLEKLIGAKFNGDIGTTDKLWLRKEILKELQSKH</sequence>
<dbReference type="AlphaFoldDB" id="A0A0G0P6X4"/>
<evidence type="ECO:0000313" key="2">
    <source>
        <dbReference type="Proteomes" id="UP000034932"/>
    </source>
</evidence>
<accession>A0A0G0P6X4</accession>
<reference evidence="1 2" key="1">
    <citation type="journal article" date="2015" name="Nature">
        <title>rRNA introns, odd ribosomes, and small enigmatic genomes across a large radiation of phyla.</title>
        <authorList>
            <person name="Brown C.T."/>
            <person name="Hug L.A."/>
            <person name="Thomas B.C."/>
            <person name="Sharon I."/>
            <person name="Castelle C.J."/>
            <person name="Singh A."/>
            <person name="Wilkins M.J."/>
            <person name="Williams K.H."/>
            <person name="Banfield J.F."/>
        </authorList>
    </citation>
    <scope>NUCLEOTIDE SEQUENCE [LARGE SCALE GENOMIC DNA]</scope>
</reference>
<proteinExistence type="predicted"/>
<gene>
    <name evidence="1" type="ORF">UT19_C0006G0012</name>
</gene>
<comment type="caution">
    <text evidence="1">The sequence shown here is derived from an EMBL/GenBank/DDBJ whole genome shotgun (WGS) entry which is preliminary data.</text>
</comment>
<dbReference type="Proteomes" id="UP000034932">
    <property type="component" value="Unassembled WGS sequence"/>
</dbReference>
<name>A0A0G0P6X4_9BACT</name>
<protein>
    <submittedName>
        <fullName evidence="1">Manganese-dependent inorganic pyrophosphatase</fullName>
    </submittedName>
</protein>
<evidence type="ECO:0000313" key="1">
    <source>
        <dbReference type="EMBL" id="KKQ93884.1"/>
    </source>
</evidence>
<organism evidence="1 2">
    <name type="scientific">Candidatus Woesebacteria bacterium GW2011_GWB1_39_10b</name>
    <dbReference type="NCBI Taxonomy" id="1618573"/>
    <lineage>
        <taxon>Bacteria</taxon>
        <taxon>Candidatus Woeseibacteriota</taxon>
    </lineage>
</organism>
<dbReference type="STRING" id="1618573.UT19_C0006G0012"/>